<dbReference type="EMBL" id="LUKN01004339">
    <property type="protein sequence ID" value="OAQ96120.1"/>
    <property type="molecule type" value="Genomic_DNA"/>
</dbReference>
<sequence>MSPNQEPGTTARVFGHEFLWTAQHPRLQDIRKMLHTYDELASDALDRLDVLSPPSDKSPGGCPMQKRDLYALLERYSSSDQAIGRLWNQVTDIPDWVDWDQIRRGQKFVYQYYGQVQLCLLFTSLLGGMGAWRIVETLSRTGGFGVNVCRRRLLETLLHFVQVVESLDSIKPHGRGFASSVRVRLLHANVRRRIMRLEKQRPGYYDTEQWGVPINDLHQVGTVVAYSVSLVFLSLPRMGVFCTEQQIADYLALWRWVGYVMGTPVDWMSTPATAKAMMEAVLVSEIKPSSNSQIIANNILAAQTNSPPLYASRQFLAALAYRLNGEELATALNIARPNIWYRSLAGLQGAMLNLSSSNYALLPQAWQARRDKKLIQYSHNMVTNRKIGGLEGTTIFELQYMPEIGRMTEMGRVNISFWQRVTNYIVGLFMFFSGMIFLHT</sequence>
<dbReference type="Proteomes" id="UP000243081">
    <property type="component" value="Unassembled WGS sequence"/>
</dbReference>
<keyword evidence="4" id="KW-1185">Reference proteome</keyword>
<dbReference type="InterPro" id="IPR018713">
    <property type="entry name" value="MPAB/Lcp_cat_dom"/>
</dbReference>
<keyword evidence="1" id="KW-1133">Transmembrane helix</keyword>
<name>A0A179I381_CORDF</name>
<evidence type="ECO:0000256" key="1">
    <source>
        <dbReference type="SAM" id="Phobius"/>
    </source>
</evidence>
<dbReference type="InterPro" id="IPR037473">
    <property type="entry name" value="Lcp-like"/>
</dbReference>
<evidence type="ECO:0000259" key="2">
    <source>
        <dbReference type="Pfam" id="PF09995"/>
    </source>
</evidence>
<protein>
    <recommendedName>
        <fullName evidence="2">ER-bound oxygenase mpaB/mpaB'/Rubber oxygenase catalytic domain-containing protein</fullName>
    </recommendedName>
</protein>
<evidence type="ECO:0000313" key="4">
    <source>
        <dbReference type="Proteomes" id="UP000243081"/>
    </source>
</evidence>
<dbReference type="PANTHER" id="PTHR37539">
    <property type="entry name" value="SECRETED PROTEIN-RELATED"/>
    <property type="match status" value="1"/>
</dbReference>
<reference evidence="3 4" key="1">
    <citation type="submission" date="2016-03" db="EMBL/GenBank/DDBJ databases">
        <title>Fine-scale spatial genetic structure of a fungal parasite of coffee scale insects.</title>
        <authorList>
            <person name="Jackson D."/>
            <person name="Zemenick K.A."/>
            <person name="Malloure B."/>
            <person name="Quandt C.A."/>
            <person name="James T.Y."/>
        </authorList>
    </citation>
    <scope>NUCLEOTIDE SEQUENCE [LARGE SCALE GENOMIC DNA]</scope>
    <source>
        <strain evidence="3 4">UM487</strain>
    </source>
</reference>
<organism evidence="3 4">
    <name type="scientific">Cordyceps confragosa</name>
    <name type="common">Lecanicillium lecanii</name>
    <dbReference type="NCBI Taxonomy" id="2714763"/>
    <lineage>
        <taxon>Eukaryota</taxon>
        <taxon>Fungi</taxon>
        <taxon>Dikarya</taxon>
        <taxon>Ascomycota</taxon>
        <taxon>Pezizomycotina</taxon>
        <taxon>Sordariomycetes</taxon>
        <taxon>Hypocreomycetidae</taxon>
        <taxon>Hypocreales</taxon>
        <taxon>Cordycipitaceae</taxon>
        <taxon>Akanthomyces</taxon>
    </lineage>
</organism>
<dbReference type="PANTHER" id="PTHR37539:SF1">
    <property type="entry name" value="ER-BOUND OXYGENASE MPAB_MPAB'_RUBBER OXYGENASE CATALYTIC DOMAIN-CONTAINING PROTEIN"/>
    <property type="match status" value="1"/>
</dbReference>
<dbReference type="OMA" id="FEFQYLP"/>
<gene>
    <name evidence="3" type="ORF">LLEC1_05285</name>
</gene>
<dbReference type="Pfam" id="PF09995">
    <property type="entry name" value="MPAB_Lcp_cat"/>
    <property type="match status" value="1"/>
</dbReference>
<feature type="domain" description="ER-bound oxygenase mpaB/mpaB'/Rubber oxygenase catalytic" evidence="2">
    <location>
        <begin position="135"/>
        <end position="343"/>
    </location>
</feature>
<dbReference type="OrthoDB" id="6361347at2759"/>
<dbReference type="AlphaFoldDB" id="A0A179I381"/>
<keyword evidence="1" id="KW-0472">Membrane</keyword>
<keyword evidence="1" id="KW-0812">Transmembrane</keyword>
<evidence type="ECO:0000313" key="3">
    <source>
        <dbReference type="EMBL" id="OAQ96120.1"/>
    </source>
</evidence>
<comment type="caution">
    <text evidence="3">The sequence shown here is derived from an EMBL/GenBank/DDBJ whole genome shotgun (WGS) entry which is preliminary data.</text>
</comment>
<feature type="transmembrane region" description="Helical" evidence="1">
    <location>
        <begin position="417"/>
        <end position="438"/>
    </location>
</feature>
<dbReference type="GO" id="GO:0016491">
    <property type="term" value="F:oxidoreductase activity"/>
    <property type="evidence" value="ECO:0007669"/>
    <property type="project" value="InterPro"/>
</dbReference>
<accession>A0A179I381</accession>
<proteinExistence type="predicted"/>